<dbReference type="STRING" id="395495.Lcho_1706"/>
<dbReference type="Proteomes" id="UP000001693">
    <property type="component" value="Chromosome"/>
</dbReference>
<dbReference type="KEGG" id="lch:Lcho_1706"/>
<keyword evidence="2" id="KW-1185">Reference proteome</keyword>
<organism evidence="1 2">
    <name type="scientific">Leptothrix cholodnii (strain ATCC 51168 / LMG 8142 / SP-6)</name>
    <name type="common">Leptothrix discophora (strain SP-6)</name>
    <dbReference type="NCBI Taxonomy" id="395495"/>
    <lineage>
        <taxon>Bacteria</taxon>
        <taxon>Pseudomonadati</taxon>
        <taxon>Pseudomonadota</taxon>
        <taxon>Betaproteobacteria</taxon>
        <taxon>Burkholderiales</taxon>
        <taxon>Sphaerotilaceae</taxon>
        <taxon>Leptothrix</taxon>
    </lineage>
</organism>
<evidence type="ECO:0000313" key="2">
    <source>
        <dbReference type="Proteomes" id="UP000001693"/>
    </source>
</evidence>
<evidence type="ECO:0008006" key="3">
    <source>
        <dbReference type="Google" id="ProtNLM"/>
    </source>
</evidence>
<sequence length="237" mass="25864">MATAACAQAPTGPVWIGRFGSEPAPWREVTVNAKLTPNRFRLRDWDGVAALEVTSQRSMSLFARPITIDLAATPVLCWRWRIDAPLASADLLTRQGDDYAARVYVSLAIPPDQQDFALRTQLRVARAIWGPEVPDAALNYVWDNRQPVGTVRPNAYTDRTMMIVQRSGAAGSGQWLQERRDVGRDAQTQFGASATPVQVAVTADTDNTGESARAGFADLHFVARSAPCVDTPDASPR</sequence>
<name>B1XY72_LEPCP</name>
<accession>B1XY72</accession>
<dbReference type="eggNOG" id="ENOG502ZQ5C">
    <property type="taxonomic scope" value="Bacteria"/>
</dbReference>
<gene>
    <name evidence="1" type="ordered locus">Lcho_1706</name>
</gene>
<evidence type="ECO:0000313" key="1">
    <source>
        <dbReference type="EMBL" id="ACB33973.1"/>
    </source>
</evidence>
<proteinExistence type="predicted"/>
<reference evidence="1 2" key="1">
    <citation type="submission" date="2008-03" db="EMBL/GenBank/DDBJ databases">
        <title>Complete sequence of Leptothrix cholodnii SP-6.</title>
        <authorList>
            <consortium name="US DOE Joint Genome Institute"/>
            <person name="Copeland A."/>
            <person name="Lucas S."/>
            <person name="Lapidus A."/>
            <person name="Glavina del Rio T."/>
            <person name="Dalin E."/>
            <person name="Tice H."/>
            <person name="Bruce D."/>
            <person name="Goodwin L."/>
            <person name="Pitluck S."/>
            <person name="Chertkov O."/>
            <person name="Brettin T."/>
            <person name="Detter J.C."/>
            <person name="Han C."/>
            <person name="Kuske C.R."/>
            <person name="Schmutz J."/>
            <person name="Larimer F."/>
            <person name="Land M."/>
            <person name="Hauser L."/>
            <person name="Kyrpides N."/>
            <person name="Lykidis A."/>
            <person name="Emerson D."/>
            <person name="Richardson P."/>
        </authorList>
    </citation>
    <scope>NUCLEOTIDE SEQUENCE [LARGE SCALE GENOMIC DNA]</scope>
    <source>
        <strain evidence="2">ATCC 51168 / LMG 8142 / SP-6</strain>
    </source>
</reference>
<dbReference type="InterPro" id="IPR021409">
    <property type="entry name" value="DUF3047"/>
</dbReference>
<dbReference type="EMBL" id="CP001013">
    <property type="protein sequence ID" value="ACB33973.1"/>
    <property type="molecule type" value="Genomic_DNA"/>
</dbReference>
<protein>
    <recommendedName>
        <fullName evidence="3">DUF3047 domain-containing protein</fullName>
    </recommendedName>
</protein>
<dbReference type="AlphaFoldDB" id="B1XY72"/>
<dbReference type="Pfam" id="PF11249">
    <property type="entry name" value="DUF3047"/>
    <property type="match status" value="1"/>
</dbReference>
<dbReference type="RefSeq" id="WP_012346734.1">
    <property type="nucleotide sequence ID" value="NC_010524.1"/>
</dbReference>
<dbReference type="OrthoDB" id="9775969at2"/>
<dbReference type="HOGENOM" id="CLU_077139_0_0_4"/>